<dbReference type="Pfam" id="PF16491">
    <property type="entry name" value="Peptidase_M48_N"/>
    <property type="match status" value="1"/>
</dbReference>
<keyword evidence="1 8" id="KW-0645">Protease</keyword>
<comment type="caution">
    <text evidence="12">The sequence shown here is derived from an EMBL/GenBank/DDBJ whole genome shotgun (WGS) entry which is preliminary data.</text>
</comment>
<dbReference type="RefSeq" id="WP_116060434.1">
    <property type="nucleotide sequence ID" value="NZ_QRDZ01000006.1"/>
</dbReference>
<dbReference type="FunFam" id="3.30.2010.10:FF:000010">
    <property type="entry name" value="M48 family peptidase"/>
    <property type="match status" value="1"/>
</dbReference>
<proteinExistence type="inferred from homology"/>
<evidence type="ECO:0000256" key="4">
    <source>
        <dbReference type="ARBA" id="ARBA00022833"/>
    </source>
</evidence>
<evidence type="ECO:0000256" key="9">
    <source>
        <dbReference type="SAM" id="Phobius"/>
    </source>
</evidence>
<dbReference type="AlphaFoldDB" id="A0A3D9KDB9"/>
<gene>
    <name evidence="12" type="ORF">DFP98_106155</name>
</gene>
<evidence type="ECO:0000256" key="5">
    <source>
        <dbReference type="ARBA" id="ARBA00023049"/>
    </source>
</evidence>
<feature type="active site" evidence="6">
    <location>
        <position position="281"/>
    </location>
</feature>
<protein>
    <submittedName>
        <fullName evidence="12">Zn-dependent protease with chaperone function</fullName>
    </submittedName>
</protein>
<feature type="transmembrane region" description="Helical" evidence="9">
    <location>
        <begin position="151"/>
        <end position="171"/>
    </location>
</feature>
<dbReference type="InterPro" id="IPR032456">
    <property type="entry name" value="Peptidase_M48_N"/>
</dbReference>
<keyword evidence="9" id="KW-0812">Transmembrane</keyword>
<evidence type="ECO:0000256" key="6">
    <source>
        <dbReference type="PIRSR" id="PIRSR627057-1"/>
    </source>
</evidence>
<keyword evidence="9" id="KW-1133">Transmembrane helix</keyword>
<keyword evidence="3 8" id="KW-0378">Hydrolase</keyword>
<evidence type="ECO:0000256" key="2">
    <source>
        <dbReference type="ARBA" id="ARBA00022723"/>
    </source>
</evidence>
<name>A0A3D9KDB9_9BACL</name>
<feature type="domain" description="Peptidase M48" evidence="10">
    <location>
        <begin position="212"/>
        <end position="415"/>
    </location>
</feature>
<feature type="binding site" evidence="7">
    <location>
        <position position="280"/>
    </location>
    <ligand>
        <name>Zn(2+)</name>
        <dbReference type="ChEBI" id="CHEBI:29105"/>
        <note>catalytic</note>
    </ligand>
</feature>
<evidence type="ECO:0000313" key="12">
    <source>
        <dbReference type="EMBL" id="RED84282.1"/>
    </source>
</evidence>
<comment type="cofactor">
    <cofactor evidence="7 8">
        <name>Zn(2+)</name>
        <dbReference type="ChEBI" id="CHEBI:29105"/>
    </cofactor>
    <text evidence="7 8">Binds 1 zinc ion per subunit.</text>
</comment>
<feature type="domain" description="CAAX prenyl protease 1 N-terminal" evidence="11">
    <location>
        <begin position="51"/>
        <end position="205"/>
    </location>
</feature>
<evidence type="ECO:0000256" key="8">
    <source>
        <dbReference type="RuleBase" id="RU003983"/>
    </source>
</evidence>
<organism evidence="12 13">
    <name type="scientific">Cohnella phaseoli</name>
    <dbReference type="NCBI Taxonomy" id="456490"/>
    <lineage>
        <taxon>Bacteria</taxon>
        <taxon>Bacillati</taxon>
        <taxon>Bacillota</taxon>
        <taxon>Bacilli</taxon>
        <taxon>Bacillales</taxon>
        <taxon>Paenibacillaceae</taxon>
        <taxon>Cohnella</taxon>
    </lineage>
</organism>
<feature type="binding site" evidence="7">
    <location>
        <position position="284"/>
    </location>
    <ligand>
        <name>Zn(2+)</name>
        <dbReference type="ChEBI" id="CHEBI:29105"/>
        <note>catalytic</note>
    </ligand>
</feature>
<dbReference type="GO" id="GO:0071586">
    <property type="term" value="P:CAAX-box protein processing"/>
    <property type="evidence" value="ECO:0007669"/>
    <property type="project" value="InterPro"/>
</dbReference>
<feature type="transmembrane region" description="Helical" evidence="9">
    <location>
        <begin position="178"/>
        <end position="196"/>
    </location>
</feature>
<evidence type="ECO:0000256" key="7">
    <source>
        <dbReference type="PIRSR" id="PIRSR627057-2"/>
    </source>
</evidence>
<dbReference type="CDD" id="cd07343">
    <property type="entry name" value="M48A_Zmpste24p_like"/>
    <property type="match status" value="1"/>
</dbReference>
<comment type="similarity">
    <text evidence="8">Belongs to the peptidase M48 family.</text>
</comment>
<feature type="binding site" evidence="7">
    <location>
        <position position="360"/>
    </location>
    <ligand>
        <name>Zn(2+)</name>
        <dbReference type="ChEBI" id="CHEBI:29105"/>
        <note>catalytic</note>
    </ligand>
</feature>
<keyword evidence="2 7" id="KW-0479">Metal-binding</keyword>
<evidence type="ECO:0000259" key="11">
    <source>
        <dbReference type="Pfam" id="PF16491"/>
    </source>
</evidence>
<evidence type="ECO:0000256" key="1">
    <source>
        <dbReference type="ARBA" id="ARBA00022670"/>
    </source>
</evidence>
<dbReference type="Proteomes" id="UP000256977">
    <property type="component" value="Unassembled WGS sequence"/>
</dbReference>
<evidence type="ECO:0000256" key="3">
    <source>
        <dbReference type="ARBA" id="ARBA00022801"/>
    </source>
</evidence>
<feature type="transmembrane region" description="Helical" evidence="9">
    <location>
        <begin position="67"/>
        <end position="89"/>
    </location>
</feature>
<dbReference type="InterPro" id="IPR001915">
    <property type="entry name" value="Peptidase_M48"/>
</dbReference>
<dbReference type="GO" id="GO:0046872">
    <property type="term" value="F:metal ion binding"/>
    <property type="evidence" value="ECO:0007669"/>
    <property type="project" value="UniProtKB-KW"/>
</dbReference>
<dbReference type="InterPro" id="IPR027057">
    <property type="entry name" value="CAXX_Prtase_1"/>
</dbReference>
<accession>A0A3D9KDB9</accession>
<keyword evidence="13" id="KW-1185">Reference proteome</keyword>
<keyword evidence="4 7" id="KW-0862">Zinc</keyword>
<evidence type="ECO:0000313" key="13">
    <source>
        <dbReference type="Proteomes" id="UP000256977"/>
    </source>
</evidence>
<dbReference type="PANTHER" id="PTHR10120">
    <property type="entry name" value="CAAX PRENYL PROTEASE 1"/>
    <property type="match status" value="1"/>
</dbReference>
<evidence type="ECO:0000259" key="10">
    <source>
        <dbReference type="Pfam" id="PF01435"/>
    </source>
</evidence>
<keyword evidence="5 8" id="KW-0482">Metalloprotease</keyword>
<dbReference type="Gene3D" id="3.30.2010.10">
    <property type="entry name" value="Metalloproteases ('zincins'), catalytic domain"/>
    <property type="match status" value="1"/>
</dbReference>
<reference evidence="12 13" key="1">
    <citation type="submission" date="2018-07" db="EMBL/GenBank/DDBJ databases">
        <title>Genomic Encyclopedia of Type Strains, Phase III (KMG-III): the genomes of soil and plant-associated and newly described type strains.</title>
        <authorList>
            <person name="Whitman W."/>
        </authorList>
    </citation>
    <scope>NUCLEOTIDE SEQUENCE [LARGE SCALE GENOMIC DNA]</scope>
    <source>
        <strain evidence="12 13">CECT 7287</strain>
    </source>
</reference>
<dbReference type="GO" id="GO:0004222">
    <property type="term" value="F:metalloendopeptidase activity"/>
    <property type="evidence" value="ECO:0007669"/>
    <property type="project" value="InterPro"/>
</dbReference>
<keyword evidence="9" id="KW-0472">Membrane</keyword>
<feature type="transmembrane region" description="Helical" evidence="9">
    <location>
        <begin position="292"/>
        <end position="312"/>
    </location>
</feature>
<feature type="active site" description="Proton donor" evidence="6">
    <location>
        <position position="364"/>
    </location>
</feature>
<dbReference type="OrthoDB" id="9781930at2"/>
<dbReference type="Pfam" id="PF01435">
    <property type="entry name" value="Peptidase_M48"/>
    <property type="match status" value="1"/>
</dbReference>
<feature type="transmembrane region" description="Helical" evidence="9">
    <location>
        <begin position="12"/>
        <end position="29"/>
    </location>
</feature>
<feature type="transmembrane region" description="Helical" evidence="9">
    <location>
        <begin position="101"/>
        <end position="122"/>
    </location>
</feature>
<sequence>MSFRRHSAFLKYSLLFIGYGIAVALYVWYTMPNQVPEAYRGTAADPTTFFTSHQLRNSEWLNAARNWIFFMSGPWEWLVYFMMLASGLARRWRVMLEERGLPIYIRFPLYVLMVQGSAYLLYFPLRVIGYNLSKAYGISTQSVEGWLRDKLIAFGIGYATMLAVSVVAFWIVSRGGRWWLKLWLLSVPFTLFMMYVQPVVIDPLYSNFTRLSDPKLEAAILELADKADISAHRVYEVDMSEKTNALNAYVNGIGSSLRIVLWDTTLQRLDEPEILLIMAHEMGHYVMHHLEWSAVGAVGSSFVLLAIGGWIYRVAIRNRGSRWGIRSLSDMNALPLALLIVSMISFASLPLSNYVSRQAETAADRYAVELIGSAEGSVTMNQKMAVAALSDINPPLLVKWFRDTHPSDMERIVYADNYERTRGK</sequence>
<feature type="transmembrane region" description="Helical" evidence="9">
    <location>
        <begin position="333"/>
        <end position="351"/>
    </location>
</feature>
<dbReference type="EMBL" id="QRDZ01000006">
    <property type="protein sequence ID" value="RED84282.1"/>
    <property type="molecule type" value="Genomic_DNA"/>
</dbReference>